<dbReference type="InterPro" id="IPR032466">
    <property type="entry name" value="Metal_Hydrolase"/>
</dbReference>
<dbReference type="Pfam" id="PF01979">
    <property type="entry name" value="Amidohydro_1"/>
    <property type="match status" value="1"/>
</dbReference>
<evidence type="ECO:0000313" key="4">
    <source>
        <dbReference type="Proteomes" id="UP000316778"/>
    </source>
</evidence>
<feature type="domain" description="Amidohydrolase-related" evidence="2">
    <location>
        <begin position="73"/>
        <end position="420"/>
    </location>
</feature>
<feature type="signal peptide" evidence="1">
    <location>
        <begin position="1"/>
        <end position="19"/>
    </location>
</feature>
<comment type="caution">
    <text evidence="3">The sequence shown here is derived from an EMBL/GenBank/DDBJ whole genome shotgun (WGS) entry which is preliminary data.</text>
</comment>
<dbReference type="InterPro" id="IPR011059">
    <property type="entry name" value="Metal-dep_hydrolase_composite"/>
</dbReference>
<dbReference type="SUPFAM" id="SSF51556">
    <property type="entry name" value="Metallo-dependent hydrolases"/>
    <property type="match status" value="1"/>
</dbReference>
<dbReference type="OrthoDB" id="9797498at2"/>
<evidence type="ECO:0000256" key="1">
    <source>
        <dbReference type="SAM" id="SignalP"/>
    </source>
</evidence>
<dbReference type="RefSeq" id="WP_145710936.1">
    <property type="nucleotide sequence ID" value="NZ_BAAAFY010000001.1"/>
</dbReference>
<dbReference type="EMBL" id="VLLG01000002">
    <property type="protein sequence ID" value="TWI91802.1"/>
    <property type="molecule type" value="Genomic_DNA"/>
</dbReference>
<dbReference type="Gene3D" id="2.30.40.10">
    <property type="entry name" value="Urease, subunit C, domain 1"/>
    <property type="match status" value="1"/>
</dbReference>
<dbReference type="PANTHER" id="PTHR43135:SF3">
    <property type="entry name" value="ALPHA-D-RIBOSE 1-METHYLPHOSPHONATE 5-TRIPHOSPHATE DIPHOSPHATASE"/>
    <property type="match status" value="1"/>
</dbReference>
<evidence type="ECO:0000313" key="3">
    <source>
        <dbReference type="EMBL" id="TWI91802.1"/>
    </source>
</evidence>
<gene>
    <name evidence="3" type="ORF">LX66_1182</name>
</gene>
<dbReference type="CDD" id="cd01299">
    <property type="entry name" value="Met_dep_hydrolase_A"/>
    <property type="match status" value="1"/>
</dbReference>
<protein>
    <submittedName>
        <fullName evidence="3">Imidazolonepropionase-like amidohydrolase</fullName>
    </submittedName>
</protein>
<name>A0A562TE60_CHIJA</name>
<feature type="chain" id="PRO_5021930260" evidence="1">
    <location>
        <begin position="20"/>
        <end position="436"/>
    </location>
</feature>
<evidence type="ECO:0000259" key="2">
    <source>
        <dbReference type="Pfam" id="PF01979"/>
    </source>
</evidence>
<keyword evidence="3" id="KW-0378">Hydrolase</keyword>
<dbReference type="InterPro" id="IPR057744">
    <property type="entry name" value="OTAase-like"/>
</dbReference>
<dbReference type="AlphaFoldDB" id="A0A562TE60"/>
<proteinExistence type="predicted"/>
<organism evidence="3 4">
    <name type="scientific">Chitinophaga japonensis</name>
    <name type="common">Flexibacter japonensis</name>
    <dbReference type="NCBI Taxonomy" id="104662"/>
    <lineage>
        <taxon>Bacteria</taxon>
        <taxon>Pseudomonadati</taxon>
        <taxon>Bacteroidota</taxon>
        <taxon>Chitinophagia</taxon>
        <taxon>Chitinophagales</taxon>
        <taxon>Chitinophagaceae</taxon>
        <taxon>Chitinophaga</taxon>
    </lineage>
</organism>
<dbReference type="SUPFAM" id="SSF51338">
    <property type="entry name" value="Composite domain of metallo-dependent hydrolases"/>
    <property type="match status" value="1"/>
</dbReference>
<dbReference type="InterPro" id="IPR006680">
    <property type="entry name" value="Amidohydro-rel"/>
</dbReference>
<dbReference type="PANTHER" id="PTHR43135">
    <property type="entry name" value="ALPHA-D-RIBOSE 1-METHYLPHOSPHONATE 5-TRIPHOSPHATE DIPHOSPHATASE"/>
    <property type="match status" value="1"/>
</dbReference>
<dbReference type="Proteomes" id="UP000316778">
    <property type="component" value="Unassembled WGS sequence"/>
</dbReference>
<dbReference type="GO" id="GO:0016810">
    <property type="term" value="F:hydrolase activity, acting on carbon-nitrogen (but not peptide) bonds"/>
    <property type="evidence" value="ECO:0007669"/>
    <property type="project" value="InterPro"/>
</dbReference>
<sequence>MKTNLLTALLLLGFSSAYTQSVILHCGSLIDGISDAPRKNVSVIITGNRISDVKDGFVNGAAQDKVIDLRRQTVTPGWMDMHVHLESETNKNAYTEKFTLNPADYAFQSAVFAERTLMAGFTTVRDLGGSGVNISLRNAINKGLVKGPRVFTAGKSIATTGGHADPTNGYRRELMGDPGPEAGVVNGPDDCRKAVRQAYKYGSDLIKITATGGVLSVAKDGSSPQFTEEELKAIVETARDYNMRVAAHAHGAEGIKRAIRAGVHSIEHGTLMDDEAMALAKQYGTWYVPTIIAGRSTADSAKIPGYYPALVQPKALTIGPKLQGTFARAYKAGVKIAFGTDAGVFMHGRNWLEFSYMVEGGMPAMETIKAATIHAADLLGMKDQLGSITPGKLADIVAVDGDPLQDIQSMGKVCFVMKDGLIFKHTTPNLAAAKTE</sequence>
<accession>A0A562TE60</accession>
<keyword evidence="1" id="KW-0732">Signal</keyword>
<dbReference type="Gene3D" id="3.20.20.140">
    <property type="entry name" value="Metal-dependent hydrolases"/>
    <property type="match status" value="1"/>
</dbReference>
<keyword evidence="4" id="KW-1185">Reference proteome</keyword>
<dbReference type="InterPro" id="IPR051781">
    <property type="entry name" value="Metallo-dep_Hydrolase"/>
</dbReference>
<reference evidence="3 4" key="1">
    <citation type="journal article" date="2013" name="Stand. Genomic Sci.">
        <title>Genomic Encyclopedia of Type Strains, Phase I: The one thousand microbial genomes (KMG-I) project.</title>
        <authorList>
            <person name="Kyrpides N.C."/>
            <person name="Woyke T."/>
            <person name="Eisen J.A."/>
            <person name="Garrity G."/>
            <person name="Lilburn T.G."/>
            <person name="Beck B.J."/>
            <person name="Whitman W.B."/>
            <person name="Hugenholtz P."/>
            <person name="Klenk H.P."/>
        </authorList>
    </citation>
    <scope>NUCLEOTIDE SEQUENCE [LARGE SCALE GENOMIC DNA]</scope>
    <source>
        <strain evidence="3 4">DSM 13484</strain>
    </source>
</reference>